<evidence type="ECO:0000256" key="1">
    <source>
        <dbReference type="ARBA" id="ARBA00007677"/>
    </source>
</evidence>
<dbReference type="GO" id="GO:0000032">
    <property type="term" value="P:cell wall mannoprotein biosynthetic process"/>
    <property type="evidence" value="ECO:0007669"/>
    <property type="project" value="TreeGrafter"/>
</dbReference>
<comment type="caution">
    <text evidence="4">The sequence shown here is derived from an EMBL/GenBank/DDBJ whole genome shotgun (WGS) entry which is preliminary data.</text>
</comment>
<dbReference type="Gene3D" id="3.90.550.10">
    <property type="entry name" value="Spore Coat Polysaccharide Biosynthesis Protein SpsA, Chain A"/>
    <property type="match status" value="1"/>
</dbReference>
<dbReference type="GO" id="GO:0005794">
    <property type="term" value="C:Golgi apparatus"/>
    <property type="evidence" value="ECO:0007669"/>
    <property type="project" value="TreeGrafter"/>
</dbReference>
<sequence>MFLGGPTVRYQRFFWRHLPVMLAGILAGYIVGCNKPAVRQLFSLNALSTNEIQFQQPPPTSLTTESLTPAAISLEEPESSTRMRAAIVGLVRNSDLFGLRMAMRQIEDRFNRRYNYPYIFVNDVPFTDEFKKGIRDMTKAKVQFGTLDHESWKVPEWINATRYEQVKRDARYPHGEKDSYRKMCRFQSGYLHRHPLLRDIDYYWRIEPDVEYYCDIEYDPFAFMHNNGFKYGWNIAMTEFMDTIPTLWNTTVEFVNSHPEMLATNSLWEWLVDANGDYNGCHFWSNFEIVDLSFYRSSQYQAYFDYLDRSGGFFYERWGDAPVHSIAAALFLNATQIHYFDDIGYFHPSVVSCPANSRFSGKCVCDESKSFVQNGYCIVRFKAIKQMLLNPNSTESVHEGPIHYGQPAIKAVYE</sequence>
<dbReference type="PANTHER" id="PTHR31121:SF6">
    <property type="entry name" value="ALPHA-1,2 MANNOSYLTRANSFERASE KTR1"/>
    <property type="match status" value="1"/>
</dbReference>
<protein>
    <submittedName>
        <fullName evidence="4">Uncharacterized protein</fullName>
    </submittedName>
</protein>
<dbReference type="GO" id="GO:0000026">
    <property type="term" value="F:alpha-1,2-mannosyltransferase activity"/>
    <property type="evidence" value="ECO:0007669"/>
    <property type="project" value="TreeGrafter"/>
</dbReference>
<evidence type="ECO:0000313" key="4">
    <source>
        <dbReference type="EMBL" id="KAJ2806284.1"/>
    </source>
</evidence>
<comment type="similarity">
    <text evidence="1">Belongs to the glycosyltransferase 15 family.</text>
</comment>
<evidence type="ECO:0000256" key="2">
    <source>
        <dbReference type="ARBA" id="ARBA00022679"/>
    </source>
</evidence>
<dbReference type="InterPro" id="IPR029044">
    <property type="entry name" value="Nucleotide-diphossugar_trans"/>
</dbReference>
<feature type="transmembrane region" description="Helical" evidence="3">
    <location>
        <begin position="13"/>
        <end position="32"/>
    </location>
</feature>
<dbReference type="GO" id="GO:0016020">
    <property type="term" value="C:membrane"/>
    <property type="evidence" value="ECO:0007669"/>
    <property type="project" value="InterPro"/>
</dbReference>
<dbReference type="Proteomes" id="UP001140094">
    <property type="component" value="Unassembled WGS sequence"/>
</dbReference>
<keyword evidence="2" id="KW-0808">Transferase</keyword>
<name>A0A9W8HZ05_9FUNG</name>
<proteinExistence type="inferred from homology"/>
<dbReference type="PANTHER" id="PTHR31121">
    <property type="entry name" value="ALPHA-1,2 MANNOSYLTRANSFERASE KTR1"/>
    <property type="match status" value="1"/>
</dbReference>
<gene>
    <name evidence="4" type="ORF">H4R20_001742</name>
</gene>
<keyword evidence="5" id="KW-1185">Reference proteome</keyword>
<dbReference type="AlphaFoldDB" id="A0A9W8HZ05"/>
<dbReference type="FunFam" id="3.90.550.10:FF:000051">
    <property type="entry name" value="Alpha-1,2-mannosyltransferase (Ktr4)"/>
    <property type="match status" value="1"/>
</dbReference>
<keyword evidence="3" id="KW-0812">Transmembrane</keyword>
<accession>A0A9W8HZ05</accession>
<keyword evidence="3" id="KW-1133">Transmembrane helix</keyword>
<keyword evidence="3" id="KW-0472">Membrane</keyword>
<dbReference type="SUPFAM" id="SSF53448">
    <property type="entry name" value="Nucleotide-diphospho-sugar transferases"/>
    <property type="match status" value="1"/>
</dbReference>
<dbReference type="EMBL" id="JANBUO010000205">
    <property type="protein sequence ID" value="KAJ2806284.1"/>
    <property type="molecule type" value="Genomic_DNA"/>
</dbReference>
<dbReference type="GO" id="GO:0006487">
    <property type="term" value="P:protein N-linked glycosylation"/>
    <property type="evidence" value="ECO:0007669"/>
    <property type="project" value="TreeGrafter"/>
</dbReference>
<evidence type="ECO:0000313" key="5">
    <source>
        <dbReference type="Proteomes" id="UP001140094"/>
    </source>
</evidence>
<evidence type="ECO:0000256" key="3">
    <source>
        <dbReference type="SAM" id="Phobius"/>
    </source>
</evidence>
<organism evidence="4 5">
    <name type="scientific">Coemansia guatemalensis</name>
    <dbReference type="NCBI Taxonomy" id="2761395"/>
    <lineage>
        <taxon>Eukaryota</taxon>
        <taxon>Fungi</taxon>
        <taxon>Fungi incertae sedis</taxon>
        <taxon>Zoopagomycota</taxon>
        <taxon>Kickxellomycotina</taxon>
        <taxon>Kickxellomycetes</taxon>
        <taxon>Kickxellales</taxon>
        <taxon>Kickxellaceae</taxon>
        <taxon>Coemansia</taxon>
    </lineage>
</organism>
<dbReference type="InterPro" id="IPR002685">
    <property type="entry name" value="Glyco_trans_15"/>
</dbReference>
<dbReference type="Pfam" id="PF01793">
    <property type="entry name" value="Glyco_transf_15"/>
    <property type="match status" value="1"/>
</dbReference>
<dbReference type="OrthoDB" id="439943at2759"/>
<reference evidence="4" key="1">
    <citation type="submission" date="2022-07" db="EMBL/GenBank/DDBJ databases">
        <title>Phylogenomic reconstructions and comparative analyses of Kickxellomycotina fungi.</title>
        <authorList>
            <person name="Reynolds N.K."/>
            <person name="Stajich J.E."/>
            <person name="Barry K."/>
            <person name="Grigoriev I.V."/>
            <person name="Crous P."/>
            <person name="Smith M.E."/>
        </authorList>
    </citation>
    <scope>NUCLEOTIDE SEQUENCE</scope>
    <source>
        <strain evidence="4">NRRL 1565</strain>
    </source>
</reference>